<reference evidence="2" key="1">
    <citation type="submission" date="2019-07" db="EMBL/GenBank/DDBJ databases">
        <authorList>
            <person name="Lazarte J.N."/>
            <person name="Poliero A."/>
            <person name="Beron C."/>
        </authorList>
    </citation>
    <scope>NUCLEOTIDE SEQUENCE</scope>
    <source>
        <strain evidence="2">FCC7</strain>
    </source>
</reference>
<sequence length="252" mass="29490">MDRERSKRLYVELLRGNFEKILSELDLVYRLTHSGEKGKEAEEILKNFLKEYLPKKYEVTTGFVHTDMGTSNQSDILLYDSSNYAPLYSGYANKIIHMSSLRAVIECTMKVNKKKIEEDNKKIENLKALFKKDIEIQESFSREPLAILFAYKSEGNILKNLSSLKDKNFDIVFCADGQLYILNHDTDEYTNNLVDNLTAGETLHGYTFTKQQHAFSFFYSYLIDYLNEITSEINKYKMVYEYSKSSIYIDYK</sequence>
<name>A0AAW4I037_BACTU</name>
<dbReference type="RefSeq" id="WP_098392681.1">
    <property type="nucleotide sequence ID" value="NZ_JAWUAH010000042.1"/>
</dbReference>
<proteinExistence type="predicted"/>
<reference evidence="2" key="2">
    <citation type="journal article" date="2021" name="J. Invertebr. Pathol.">
        <title>Molecular characterization of a Bacillus thuringiensis strain from Argentina, toxic against Lepidoptera and Coleoptera, based on its whole-genome and Cry protein analysis.</title>
        <authorList>
            <person name="Nicolas Lazarte J."/>
            <person name="Pia Valacco M."/>
            <person name="Moreno S."/>
            <person name="Salerno G.L."/>
            <person name="Beron C.M."/>
        </authorList>
    </citation>
    <scope>NUCLEOTIDE SEQUENCE</scope>
    <source>
        <strain evidence="2">FCC7</strain>
    </source>
</reference>
<evidence type="ECO:0000259" key="1">
    <source>
        <dbReference type="Pfam" id="PF20247"/>
    </source>
</evidence>
<evidence type="ECO:0000313" key="2">
    <source>
        <dbReference type="EMBL" id="MBN9901366.1"/>
    </source>
</evidence>
<accession>A0AAW4I037</accession>
<evidence type="ECO:0000313" key="3">
    <source>
        <dbReference type="Proteomes" id="UP000775627"/>
    </source>
</evidence>
<comment type="caution">
    <text evidence="2">The sequence shown here is derived from an EMBL/GenBank/DDBJ whole genome shotgun (WGS) entry which is preliminary data.</text>
</comment>
<feature type="domain" description="DUF6602" evidence="1">
    <location>
        <begin position="30"/>
        <end position="129"/>
    </location>
</feature>
<protein>
    <recommendedName>
        <fullName evidence="1">DUF6602 domain-containing protein</fullName>
    </recommendedName>
</protein>
<dbReference type="Proteomes" id="UP000775627">
    <property type="component" value="Unassembled WGS sequence"/>
</dbReference>
<gene>
    <name evidence="2" type="ORF">FME64_29195</name>
</gene>
<dbReference type="CDD" id="cd21173">
    <property type="entry name" value="NucC-like"/>
    <property type="match status" value="1"/>
</dbReference>
<dbReference type="Pfam" id="PF20247">
    <property type="entry name" value="DUF6602"/>
    <property type="match status" value="1"/>
</dbReference>
<dbReference type="EMBL" id="VIXF01000006">
    <property type="protein sequence ID" value="MBN9901366.1"/>
    <property type="molecule type" value="Genomic_DNA"/>
</dbReference>
<organism evidence="2 3">
    <name type="scientific">Bacillus thuringiensis</name>
    <dbReference type="NCBI Taxonomy" id="1428"/>
    <lineage>
        <taxon>Bacteria</taxon>
        <taxon>Bacillati</taxon>
        <taxon>Bacillota</taxon>
        <taxon>Bacilli</taxon>
        <taxon>Bacillales</taxon>
        <taxon>Bacillaceae</taxon>
        <taxon>Bacillus</taxon>
        <taxon>Bacillus cereus group</taxon>
    </lineage>
</organism>
<dbReference type="AlphaFoldDB" id="A0AAW4I037"/>
<dbReference type="InterPro" id="IPR046537">
    <property type="entry name" value="DUF6602"/>
</dbReference>